<dbReference type="GO" id="GO:0004252">
    <property type="term" value="F:serine-type endopeptidase activity"/>
    <property type="evidence" value="ECO:0007669"/>
    <property type="project" value="UniProtKB-UniRule"/>
</dbReference>
<dbReference type="InterPro" id="IPR034193">
    <property type="entry name" value="PCSK9_ProteinaseK-like"/>
</dbReference>
<dbReference type="EMBL" id="DS480394">
    <property type="protein sequence ID" value="EDO18088.1"/>
    <property type="molecule type" value="Genomic_DNA"/>
</dbReference>
<dbReference type="InParanoid" id="A7TI81"/>
<evidence type="ECO:0000256" key="3">
    <source>
        <dbReference type="ARBA" id="ARBA00022801"/>
    </source>
</evidence>
<dbReference type="HOGENOM" id="CLU_011263_3_1_1"/>
<dbReference type="InterPro" id="IPR000209">
    <property type="entry name" value="Peptidase_S8/S53_dom"/>
</dbReference>
<feature type="chain" id="PRO_5012338820" description="Peptidase S8/S53 domain-containing protein" evidence="7">
    <location>
        <begin position="16"/>
        <end position="477"/>
    </location>
</feature>
<dbReference type="KEGG" id="vpo:Kpol_1045p75"/>
<dbReference type="PANTHER" id="PTHR43806:SF11">
    <property type="entry name" value="CEREVISIN-RELATED"/>
    <property type="match status" value="1"/>
</dbReference>
<dbReference type="PANTHER" id="PTHR43806">
    <property type="entry name" value="PEPTIDASE S8"/>
    <property type="match status" value="1"/>
</dbReference>
<accession>A7TI81</accession>
<dbReference type="eggNOG" id="KOG1153">
    <property type="taxonomic scope" value="Eukaryota"/>
</dbReference>
<evidence type="ECO:0000256" key="1">
    <source>
        <dbReference type="ARBA" id="ARBA00011073"/>
    </source>
</evidence>
<feature type="domain" description="Inhibitor I9" evidence="9">
    <location>
        <begin position="38"/>
        <end position="136"/>
    </location>
</feature>
<evidence type="ECO:0000256" key="7">
    <source>
        <dbReference type="SAM" id="SignalP"/>
    </source>
</evidence>
<dbReference type="PhylomeDB" id="A7TI81"/>
<sequence>MLFLVFLTLLNFCHALVLPEEVRPASLITPNSEVIPYNYIVVFNEGVTQNEISLHIETMSQLQLQSVTDLPYDHEFFTISTSSDVNSNGLLGGVRDMFKIGNDLHGYTGMFTDEVVEFLRLSPLVKFIERDSMVHTTEATTQYNAPWGLARISHRSRLNLSTFNKYLYDDLGGKGVKAYVIDTGINITNVDFGGRAYWGKTIPAGEANVDGNGHGTHVAGTIASIHYGVAKQVKVYAVKVLRSNGAGSMSDVLKGVEYVVGAHQRDVGTAGFKGSVANMSLGGGKSRSLDLAVNAAVGAGVHFAVAAGNENQDACNTSPAAAERAITVGASTLSDSRAYFSNWGQCVSIFAPGLNILSTYIGSPDATATLSGTSMASPHIAGLVAYFLSLQPAVKSQFYSQGQATAITPDQLKKKIVAFGTKNALRDLPANTPNVIAYNGAGKSLEDFWNANDYVKNYQSLVITEQLQFILNKMNIF</sequence>
<dbReference type="STRING" id="436907.A7TI81"/>
<dbReference type="InterPro" id="IPR036852">
    <property type="entry name" value="Peptidase_S8/S53_dom_sf"/>
</dbReference>
<dbReference type="OMA" id="RHPDVDY"/>
<dbReference type="GeneID" id="5546357"/>
<dbReference type="InterPro" id="IPR023827">
    <property type="entry name" value="Peptidase_S8_Asp-AS"/>
</dbReference>
<dbReference type="Pfam" id="PF05922">
    <property type="entry name" value="Inhibitor_I9"/>
    <property type="match status" value="1"/>
</dbReference>
<dbReference type="SUPFAM" id="SSF52743">
    <property type="entry name" value="Subtilisin-like"/>
    <property type="match status" value="1"/>
</dbReference>
<evidence type="ECO:0000313" key="11">
    <source>
        <dbReference type="Proteomes" id="UP000000267"/>
    </source>
</evidence>
<feature type="signal peptide" evidence="7">
    <location>
        <begin position="1"/>
        <end position="15"/>
    </location>
</feature>
<dbReference type="PROSITE" id="PS51892">
    <property type="entry name" value="SUBTILASE"/>
    <property type="match status" value="1"/>
</dbReference>
<dbReference type="PROSITE" id="PS00138">
    <property type="entry name" value="SUBTILASE_SER"/>
    <property type="match status" value="1"/>
</dbReference>
<evidence type="ECO:0000256" key="6">
    <source>
        <dbReference type="RuleBase" id="RU003355"/>
    </source>
</evidence>
<dbReference type="InterPro" id="IPR023828">
    <property type="entry name" value="Peptidase_S8_Ser-AS"/>
</dbReference>
<protein>
    <recommendedName>
        <fullName evidence="12">Peptidase S8/S53 domain-containing protein</fullName>
    </recommendedName>
</protein>
<dbReference type="AlphaFoldDB" id="A7TI81"/>
<dbReference type="Pfam" id="PF00082">
    <property type="entry name" value="Peptidase_S8"/>
    <property type="match status" value="1"/>
</dbReference>
<dbReference type="InterPro" id="IPR010259">
    <property type="entry name" value="S8pro/Inhibitor_I9"/>
</dbReference>
<evidence type="ECO:0000256" key="5">
    <source>
        <dbReference type="PROSITE-ProRule" id="PRU01240"/>
    </source>
</evidence>
<keyword evidence="4 5" id="KW-0720">Serine protease</keyword>
<organism evidence="11">
    <name type="scientific">Vanderwaltozyma polyspora (strain ATCC 22028 / DSM 70294 / BCRC 21397 / CBS 2163 / NBRC 10782 / NRRL Y-8283 / UCD 57-17)</name>
    <name type="common">Kluyveromyces polysporus</name>
    <dbReference type="NCBI Taxonomy" id="436907"/>
    <lineage>
        <taxon>Eukaryota</taxon>
        <taxon>Fungi</taxon>
        <taxon>Dikarya</taxon>
        <taxon>Ascomycota</taxon>
        <taxon>Saccharomycotina</taxon>
        <taxon>Saccharomycetes</taxon>
        <taxon>Saccharomycetales</taxon>
        <taxon>Saccharomycetaceae</taxon>
        <taxon>Vanderwaltozyma</taxon>
    </lineage>
</organism>
<dbReference type="GO" id="GO:0006508">
    <property type="term" value="P:proteolysis"/>
    <property type="evidence" value="ECO:0007669"/>
    <property type="project" value="UniProtKB-KW"/>
</dbReference>
<comment type="similarity">
    <text evidence="1 5 6">Belongs to the peptidase S8 family.</text>
</comment>
<dbReference type="OrthoDB" id="206201at2759"/>
<evidence type="ECO:0000259" key="9">
    <source>
        <dbReference type="Pfam" id="PF05922"/>
    </source>
</evidence>
<evidence type="ECO:0000313" key="10">
    <source>
        <dbReference type="EMBL" id="EDO18088.1"/>
    </source>
</evidence>
<dbReference type="InterPro" id="IPR050131">
    <property type="entry name" value="Peptidase_S8_subtilisin-like"/>
</dbReference>
<dbReference type="GO" id="GO:0030435">
    <property type="term" value="P:sporulation resulting in formation of a cellular spore"/>
    <property type="evidence" value="ECO:0007669"/>
    <property type="project" value="UniProtKB-ARBA"/>
</dbReference>
<dbReference type="PROSITE" id="PS00137">
    <property type="entry name" value="SUBTILASE_HIS"/>
    <property type="match status" value="1"/>
</dbReference>
<dbReference type="InterPro" id="IPR015500">
    <property type="entry name" value="Peptidase_S8_subtilisin-rel"/>
</dbReference>
<feature type="active site" description="Charge relay system" evidence="5">
    <location>
        <position position="214"/>
    </location>
</feature>
<dbReference type="InterPro" id="IPR037045">
    <property type="entry name" value="S8pro/Inhibitor_I9_sf"/>
</dbReference>
<keyword evidence="11" id="KW-1185">Reference proteome</keyword>
<dbReference type="Gene3D" id="3.40.50.200">
    <property type="entry name" value="Peptidase S8/S53 domain"/>
    <property type="match status" value="1"/>
</dbReference>
<keyword evidence="2 5" id="KW-0645">Protease</keyword>
<evidence type="ECO:0000256" key="2">
    <source>
        <dbReference type="ARBA" id="ARBA00022670"/>
    </source>
</evidence>
<evidence type="ECO:0000256" key="4">
    <source>
        <dbReference type="ARBA" id="ARBA00022825"/>
    </source>
</evidence>
<gene>
    <name evidence="10" type="ORF">Kpol_1045p75</name>
</gene>
<name>A7TI81_VANPO</name>
<dbReference type="PRINTS" id="PR00723">
    <property type="entry name" value="SUBTILISIN"/>
</dbReference>
<proteinExistence type="inferred from homology"/>
<keyword evidence="3 5" id="KW-0378">Hydrolase</keyword>
<dbReference type="RefSeq" id="XP_001645946.1">
    <property type="nucleotide sequence ID" value="XM_001645896.1"/>
</dbReference>
<feature type="active site" description="Charge relay system" evidence="5">
    <location>
        <position position="182"/>
    </location>
</feature>
<dbReference type="Gene3D" id="3.30.70.80">
    <property type="entry name" value="Peptidase S8 propeptide/proteinase inhibitor I9"/>
    <property type="match status" value="1"/>
</dbReference>
<reference evidence="10 11" key="1">
    <citation type="journal article" date="2007" name="Proc. Natl. Acad. Sci. U.S.A.">
        <title>Independent sorting-out of thousands of duplicated gene pairs in two yeast species descended from a whole-genome duplication.</title>
        <authorList>
            <person name="Scannell D.R."/>
            <person name="Frank A.C."/>
            <person name="Conant G.C."/>
            <person name="Byrne K.P."/>
            <person name="Woolfit M."/>
            <person name="Wolfe K.H."/>
        </authorList>
    </citation>
    <scope>NUCLEOTIDE SEQUENCE [LARGE SCALE GENOMIC DNA]</scope>
    <source>
        <strain evidence="11">ATCC 22028 / DSM 70294 / BCRC 21397 / CBS 2163 / NBRC 10782 / NRRL Y-8283 / UCD 57-17</strain>
    </source>
</reference>
<dbReference type="CDD" id="cd04077">
    <property type="entry name" value="Peptidases_S8_PCSK9_ProteinaseK_like"/>
    <property type="match status" value="1"/>
</dbReference>
<dbReference type="InterPro" id="IPR022398">
    <property type="entry name" value="Peptidase_S8_His-AS"/>
</dbReference>
<keyword evidence="7" id="KW-0732">Signal</keyword>
<dbReference type="PROSITE" id="PS00136">
    <property type="entry name" value="SUBTILASE_ASP"/>
    <property type="match status" value="1"/>
</dbReference>
<feature type="active site" description="Charge relay system" evidence="5">
    <location>
        <position position="374"/>
    </location>
</feature>
<dbReference type="FunFam" id="3.40.50.200:FF:000007">
    <property type="entry name" value="Subtilisin-like serine protease"/>
    <property type="match status" value="1"/>
</dbReference>
<evidence type="ECO:0008006" key="12">
    <source>
        <dbReference type="Google" id="ProtNLM"/>
    </source>
</evidence>
<feature type="domain" description="Peptidase S8/S53" evidence="8">
    <location>
        <begin position="173"/>
        <end position="417"/>
    </location>
</feature>
<dbReference type="Proteomes" id="UP000000267">
    <property type="component" value="Unassembled WGS sequence"/>
</dbReference>
<evidence type="ECO:0000259" key="8">
    <source>
        <dbReference type="Pfam" id="PF00082"/>
    </source>
</evidence>